<name>A0A8S4QT68_9NEOP</name>
<organism evidence="1 2">
    <name type="scientific">Pararge aegeria aegeria</name>
    <dbReference type="NCBI Taxonomy" id="348720"/>
    <lineage>
        <taxon>Eukaryota</taxon>
        <taxon>Metazoa</taxon>
        <taxon>Ecdysozoa</taxon>
        <taxon>Arthropoda</taxon>
        <taxon>Hexapoda</taxon>
        <taxon>Insecta</taxon>
        <taxon>Pterygota</taxon>
        <taxon>Neoptera</taxon>
        <taxon>Endopterygota</taxon>
        <taxon>Lepidoptera</taxon>
        <taxon>Glossata</taxon>
        <taxon>Ditrysia</taxon>
        <taxon>Papilionoidea</taxon>
        <taxon>Nymphalidae</taxon>
        <taxon>Satyrinae</taxon>
        <taxon>Satyrini</taxon>
        <taxon>Parargina</taxon>
        <taxon>Pararge</taxon>
    </lineage>
</organism>
<dbReference type="EMBL" id="CAKXAJ010018319">
    <property type="protein sequence ID" value="CAH2217622.1"/>
    <property type="molecule type" value="Genomic_DNA"/>
</dbReference>
<evidence type="ECO:0000313" key="1">
    <source>
        <dbReference type="EMBL" id="CAH2217622.1"/>
    </source>
</evidence>
<proteinExistence type="predicted"/>
<reference evidence="1" key="1">
    <citation type="submission" date="2022-03" db="EMBL/GenBank/DDBJ databases">
        <authorList>
            <person name="Lindestad O."/>
        </authorList>
    </citation>
    <scope>NUCLEOTIDE SEQUENCE</scope>
</reference>
<dbReference type="AlphaFoldDB" id="A0A8S4QT68"/>
<gene>
    <name evidence="1" type="primary">jg26594</name>
    <name evidence="1" type="ORF">PAEG_LOCUS5507</name>
</gene>
<dbReference type="Proteomes" id="UP000838756">
    <property type="component" value="Unassembled WGS sequence"/>
</dbReference>
<keyword evidence="2" id="KW-1185">Reference proteome</keyword>
<protein>
    <submittedName>
        <fullName evidence="1">Jg26594 protein</fullName>
    </submittedName>
</protein>
<comment type="caution">
    <text evidence="1">The sequence shown here is derived from an EMBL/GenBank/DDBJ whole genome shotgun (WGS) entry which is preliminary data.</text>
</comment>
<sequence length="127" mass="13854">MQCSGRPVQVLYGTGVRGWSANVCCCLKSPLVLLLVGTLEVLRAMETGLSITKSTVLEFAVQHASSTLTSSSSARGGPASADNRFRSRACVRKFSRGSVVIRIEIVERPESIKVYFLSKESQQFPRD</sequence>
<evidence type="ECO:0000313" key="2">
    <source>
        <dbReference type="Proteomes" id="UP000838756"/>
    </source>
</evidence>
<accession>A0A8S4QT68</accession>